<accession>A0AAW0RVW7</accession>
<feature type="region of interest" description="Disordered" evidence="1">
    <location>
        <begin position="61"/>
        <end position="134"/>
    </location>
</feature>
<sequence length="156" mass="17905">MLHALAVRRPSYQETLRLSNQLRAWHDAQARLPAHPVHPQHRLHRLQNYTIMHLHHTRAHVPAEGGGSASCTAPNLTERKDDRDLRPARSRQTCPRRRPSPMLENARRAPTTRLAPPRRPAAPTRPNARHPPTKILCAVLNRRRQRRRQSATIPAP</sequence>
<reference evidence="2 3" key="1">
    <citation type="submission" date="2020-02" db="EMBL/GenBank/DDBJ databases">
        <title>Comparative genomics of the hypocrealean fungal genus Beauvera.</title>
        <authorList>
            <person name="Showalter D.N."/>
            <person name="Bushley K.E."/>
            <person name="Rehner S.A."/>
        </authorList>
    </citation>
    <scope>NUCLEOTIDE SEQUENCE [LARGE SCALE GENOMIC DNA]</scope>
    <source>
        <strain evidence="2 3">ARSEF4384</strain>
    </source>
</reference>
<evidence type="ECO:0000313" key="2">
    <source>
        <dbReference type="EMBL" id="KAK8145936.1"/>
    </source>
</evidence>
<dbReference type="EMBL" id="JAAHCF010000246">
    <property type="protein sequence ID" value="KAK8145936.1"/>
    <property type="molecule type" value="Genomic_DNA"/>
</dbReference>
<proteinExistence type="predicted"/>
<evidence type="ECO:0000313" key="3">
    <source>
        <dbReference type="Proteomes" id="UP001397290"/>
    </source>
</evidence>
<evidence type="ECO:0000256" key="1">
    <source>
        <dbReference type="SAM" id="MobiDB-lite"/>
    </source>
</evidence>
<dbReference type="AlphaFoldDB" id="A0AAW0RVW7"/>
<keyword evidence="3" id="KW-1185">Reference proteome</keyword>
<gene>
    <name evidence="2" type="ORF">G3M48_003811</name>
</gene>
<organism evidence="2 3">
    <name type="scientific">Beauveria asiatica</name>
    <dbReference type="NCBI Taxonomy" id="1069075"/>
    <lineage>
        <taxon>Eukaryota</taxon>
        <taxon>Fungi</taxon>
        <taxon>Dikarya</taxon>
        <taxon>Ascomycota</taxon>
        <taxon>Pezizomycotina</taxon>
        <taxon>Sordariomycetes</taxon>
        <taxon>Hypocreomycetidae</taxon>
        <taxon>Hypocreales</taxon>
        <taxon>Cordycipitaceae</taxon>
        <taxon>Beauveria</taxon>
    </lineage>
</organism>
<protein>
    <submittedName>
        <fullName evidence="2">Uncharacterized protein</fullName>
    </submittedName>
</protein>
<feature type="compositionally biased region" description="Low complexity" evidence="1">
    <location>
        <begin position="108"/>
        <end position="126"/>
    </location>
</feature>
<dbReference type="Proteomes" id="UP001397290">
    <property type="component" value="Unassembled WGS sequence"/>
</dbReference>
<feature type="compositionally biased region" description="Basic and acidic residues" evidence="1">
    <location>
        <begin position="77"/>
        <end position="87"/>
    </location>
</feature>
<name>A0AAW0RVW7_9HYPO</name>
<comment type="caution">
    <text evidence="2">The sequence shown here is derived from an EMBL/GenBank/DDBJ whole genome shotgun (WGS) entry which is preliminary data.</text>
</comment>